<accession>A0ABV5HRW5</accession>
<reference evidence="11 12" key="1">
    <citation type="submission" date="2024-09" db="EMBL/GenBank/DDBJ databases">
        <authorList>
            <person name="Sun Q."/>
            <person name="Mori K."/>
        </authorList>
    </citation>
    <scope>NUCLEOTIDE SEQUENCE [LARGE SCALE GENOMIC DNA]</scope>
    <source>
        <strain evidence="11 12">CECT 8064</strain>
    </source>
</reference>
<feature type="chain" id="PRO_5046437087" evidence="9">
    <location>
        <begin position="25"/>
        <end position="578"/>
    </location>
</feature>
<dbReference type="Gene3D" id="2.160.20.10">
    <property type="entry name" value="Single-stranded right-handed beta-helix, Pectin lyase-like"/>
    <property type="match status" value="1"/>
</dbReference>
<sequence>MKIKRFVLSSIGVFLSICSVSTWADDFVSNLTIQENQPGFCSADGDIQETSNAGFSGDGYVNVVNQSHTQVVWRVEVQSSGTYQFTFKYANGSSNAREANLAIDQHAQTLMQNATGGWDIWAQKTISLYLTPGTHTVRLRAVSPSGLANIDYLNIAGGGVKVANCGAIAPHPQWANSFVSGCDNGATSGLSASRIYYVTPNGSASNDGSSFNTPLDLITAINRVQAGQMVLLQSGTYTIPYQPGDKNTLNISRSGQQGAPIYVVAANCGRAVFDFSFPEDAWVQDSYGIYLTGNYWYFKGIEVTRAGYQGVYVTGEHNTFENSAFHHNRNTGFEVNKGGAYTTVINSDAYRNYDVKKNGSMADGFGPKQTQGPGNRFIGCRAWENSDDGFDTYDSPQPVEISDSWAFRNGINYWNDSQFSGNGNGFKLGGNHAVQNNQITGSVAFDNVAKGFDQNNNQGGMTVINNTAYRNGINYGFGGDLQTGQQNYFRNNISLSGNVDIANANASFNSWDSGPSVSGADFISLDTDFATAERLPDGQLPFIPLLRLTPSAAQIDAGSSQGLNFLGNAPDLGAFERE</sequence>
<feature type="signal peptide" evidence="9">
    <location>
        <begin position="1"/>
        <end position="24"/>
    </location>
</feature>
<comment type="similarity">
    <text evidence="8">Belongs to the polysaccharide lyase 9 family.</text>
</comment>
<gene>
    <name evidence="11" type="ORF">ACFFUV_16920</name>
</gene>
<comment type="cofactor">
    <cofactor evidence="1">
        <name>Ca(2+)</name>
        <dbReference type="ChEBI" id="CHEBI:29108"/>
    </cofactor>
</comment>
<dbReference type="Gene3D" id="2.60.120.260">
    <property type="entry name" value="Galactose-binding domain-like"/>
    <property type="match status" value="1"/>
</dbReference>
<organism evidence="11 12">
    <name type="scientific">Vibrio olivae</name>
    <dbReference type="NCBI Taxonomy" id="1243002"/>
    <lineage>
        <taxon>Bacteria</taxon>
        <taxon>Pseudomonadati</taxon>
        <taxon>Pseudomonadota</taxon>
        <taxon>Gammaproteobacteria</taxon>
        <taxon>Vibrionales</taxon>
        <taxon>Vibrionaceae</taxon>
        <taxon>Vibrio</taxon>
    </lineage>
</organism>
<evidence type="ECO:0000256" key="5">
    <source>
        <dbReference type="ARBA" id="ARBA00022729"/>
    </source>
</evidence>
<evidence type="ECO:0000256" key="1">
    <source>
        <dbReference type="ARBA" id="ARBA00001913"/>
    </source>
</evidence>
<proteinExistence type="inferred from homology"/>
<dbReference type="Pfam" id="PF03422">
    <property type="entry name" value="CBM_6"/>
    <property type="match status" value="1"/>
</dbReference>
<dbReference type="InterPro" id="IPR008979">
    <property type="entry name" value="Galactose-bd-like_sf"/>
</dbReference>
<protein>
    <submittedName>
        <fullName evidence="11">Right-handed parallel beta-helix repeat-containing protein</fullName>
    </submittedName>
</protein>
<dbReference type="RefSeq" id="WP_390194965.1">
    <property type="nucleotide sequence ID" value="NZ_JBHMEP010000006.1"/>
</dbReference>
<name>A0ABV5HRW5_9VIBR</name>
<evidence type="ECO:0000256" key="8">
    <source>
        <dbReference type="ARBA" id="ARBA00038263"/>
    </source>
</evidence>
<evidence type="ECO:0000256" key="7">
    <source>
        <dbReference type="ARBA" id="ARBA00023239"/>
    </source>
</evidence>
<evidence type="ECO:0000256" key="4">
    <source>
        <dbReference type="ARBA" id="ARBA00022723"/>
    </source>
</evidence>
<keyword evidence="5 9" id="KW-0732">Signal</keyword>
<evidence type="ECO:0000313" key="11">
    <source>
        <dbReference type="EMBL" id="MFB9136652.1"/>
    </source>
</evidence>
<dbReference type="PROSITE" id="PS51175">
    <property type="entry name" value="CBM6"/>
    <property type="match status" value="1"/>
</dbReference>
<dbReference type="InterPro" id="IPR052052">
    <property type="entry name" value="Polysaccharide_Lyase_9"/>
</dbReference>
<keyword evidence="3" id="KW-0964">Secreted</keyword>
<evidence type="ECO:0000256" key="6">
    <source>
        <dbReference type="ARBA" id="ARBA00022837"/>
    </source>
</evidence>
<dbReference type="SUPFAM" id="SSF51126">
    <property type="entry name" value="Pectin lyase-like"/>
    <property type="match status" value="1"/>
</dbReference>
<dbReference type="InterPro" id="IPR012334">
    <property type="entry name" value="Pectin_lyas_fold"/>
</dbReference>
<evidence type="ECO:0000313" key="12">
    <source>
        <dbReference type="Proteomes" id="UP001589645"/>
    </source>
</evidence>
<dbReference type="PANTHER" id="PTHR40088:SF1">
    <property type="entry name" value="PECTATE LYASE PEL9"/>
    <property type="match status" value="1"/>
</dbReference>
<keyword evidence="4" id="KW-0479">Metal-binding</keyword>
<dbReference type="InterPro" id="IPR053868">
    <property type="entry name" value="Pel9A-like_beta_helix"/>
</dbReference>
<feature type="domain" description="CBM6" evidence="10">
    <location>
        <begin position="31"/>
        <end position="156"/>
    </location>
</feature>
<dbReference type="Pfam" id="PF22842">
    <property type="entry name" value="Pel9A-like_beta_helix"/>
    <property type="match status" value="1"/>
</dbReference>
<evidence type="ECO:0000259" key="10">
    <source>
        <dbReference type="PROSITE" id="PS51175"/>
    </source>
</evidence>
<dbReference type="InterPro" id="IPR011050">
    <property type="entry name" value="Pectin_lyase_fold/virulence"/>
</dbReference>
<comment type="caution">
    <text evidence="11">The sequence shown here is derived from an EMBL/GenBank/DDBJ whole genome shotgun (WGS) entry which is preliminary data.</text>
</comment>
<dbReference type="PANTHER" id="PTHR40088">
    <property type="entry name" value="PECTATE LYASE (EUROFUNG)"/>
    <property type="match status" value="1"/>
</dbReference>
<keyword evidence="7" id="KW-0456">Lyase</keyword>
<evidence type="ECO:0000256" key="9">
    <source>
        <dbReference type="SAM" id="SignalP"/>
    </source>
</evidence>
<dbReference type="SUPFAM" id="SSF49785">
    <property type="entry name" value="Galactose-binding domain-like"/>
    <property type="match status" value="1"/>
</dbReference>
<dbReference type="Proteomes" id="UP001589645">
    <property type="component" value="Unassembled WGS sequence"/>
</dbReference>
<evidence type="ECO:0000256" key="2">
    <source>
        <dbReference type="ARBA" id="ARBA00004613"/>
    </source>
</evidence>
<dbReference type="EMBL" id="JBHMEP010000006">
    <property type="protein sequence ID" value="MFB9136652.1"/>
    <property type="molecule type" value="Genomic_DNA"/>
</dbReference>
<keyword evidence="6" id="KW-0106">Calcium</keyword>
<evidence type="ECO:0000256" key="3">
    <source>
        <dbReference type="ARBA" id="ARBA00022525"/>
    </source>
</evidence>
<dbReference type="InterPro" id="IPR005084">
    <property type="entry name" value="CBM6"/>
</dbReference>
<keyword evidence="12" id="KW-1185">Reference proteome</keyword>
<comment type="subcellular location">
    <subcellularLocation>
        <location evidence="2">Secreted</location>
    </subcellularLocation>
</comment>